<keyword evidence="1" id="KW-0472">Membrane</keyword>
<name>A0A2P5CE66_PARAD</name>
<organism evidence="2 3">
    <name type="scientific">Parasponia andersonii</name>
    <name type="common">Sponia andersonii</name>
    <dbReference type="NCBI Taxonomy" id="3476"/>
    <lineage>
        <taxon>Eukaryota</taxon>
        <taxon>Viridiplantae</taxon>
        <taxon>Streptophyta</taxon>
        <taxon>Embryophyta</taxon>
        <taxon>Tracheophyta</taxon>
        <taxon>Spermatophyta</taxon>
        <taxon>Magnoliopsida</taxon>
        <taxon>eudicotyledons</taxon>
        <taxon>Gunneridae</taxon>
        <taxon>Pentapetalae</taxon>
        <taxon>rosids</taxon>
        <taxon>fabids</taxon>
        <taxon>Rosales</taxon>
        <taxon>Cannabaceae</taxon>
        <taxon>Parasponia</taxon>
    </lineage>
</organism>
<reference evidence="3" key="1">
    <citation type="submission" date="2016-06" db="EMBL/GenBank/DDBJ databases">
        <title>Parallel loss of symbiosis genes in relatives of nitrogen-fixing non-legume Parasponia.</title>
        <authorList>
            <person name="Van Velzen R."/>
            <person name="Holmer R."/>
            <person name="Bu F."/>
            <person name="Rutten L."/>
            <person name="Van Zeijl A."/>
            <person name="Liu W."/>
            <person name="Santuari L."/>
            <person name="Cao Q."/>
            <person name="Sharma T."/>
            <person name="Shen D."/>
            <person name="Roswanjaya Y."/>
            <person name="Wardhani T."/>
            <person name="Kalhor M.S."/>
            <person name="Jansen J."/>
            <person name="Van den Hoogen J."/>
            <person name="Gungor B."/>
            <person name="Hartog M."/>
            <person name="Hontelez J."/>
            <person name="Verver J."/>
            <person name="Yang W.-C."/>
            <person name="Schijlen E."/>
            <person name="Repin R."/>
            <person name="Schilthuizen M."/>
            <person name="Schranz E."/>
            <person name="Heidstra R."/>
            <person name="Miyata K."/>
            <person name="Fedorova E."/>
            <person name="Kohlen W."/>
            <person name="Bisseling T."/>
            <person name="Smit S."/>
            <person name="Geurts R."/>
        </authorList>
    </citation>
    <scope>NUCLEOTIDE SEQUENCE [LARGE SCALE GENOMIC DNA]</scope>
    <source>
        <strain evidence="3">cv. WU1-14</strain>
    </source>
</reference>
<evidence type="ECO:0008006" key="4">
    <source>
        <dbReference type="Google" id="ProtNLM"/>
    </source>
</evidence>
<keyword evidence="1" id="KW-0812">Transmembrane</keyword>
<evidence type="ECO:0000313" key="3">
    <source>
        <dbReference type="Proteomes" id="UP000237105"/>
    </source>
</evidence>
<evidence type="ECO:0000313" key="2">
    <source>
        <dbReference type="EMBL" id="PON59297.1"/>
    </source>
</evidence>
<keyword evidence="3" id="KW-1185">Reference proteome</keyword>
<protein>
    <recommendedName>
        <fullName evidence="4">Transmembrane protein</fullName>
    </recommendedName>
</protein>
<sequence length="238" mass="27615">MENPIIVWEKKKKPYLGTFGIIKSAIKILLTSYNFVLFTFLVSLPIFFAILPRKSFPSFFKARYNYFPSSHSNNLIHDTSLFLKFTIQYLGSLLFDFLGFLVAIATHVLPHDHLLRIEFTHCHVLGREGPTRSVKTRFFQVVHGITYVLALIKHYEYTTLWQVALVLPILDTNVRGMEVFWASGDLMKGNRTRGTILMLVDVGWRVSLNYLPTVIFPRWGFSRGIGYNVVDTFLWTHF</sequence>
<accession>A0A2P5CE66</accession>
<proteinExistence type="predicted"/>
<dbReference type="OrthoDB" id="10376640at2759"/>
<evidence type="ECO:0000256" key="1">
    <source>
        <dbReference type="SAM" id="Phobius"/>
    </source>
</evidence>
<dbReference type="PANTHER" id="PTHR36714:SF1">
    <property type="entry name" value="T23E23.1"/>
    <property type="match status" value="1"/>
</dbReference>
<dbReference type="AlphaFoldDB" id="A0A2P5CE66"/>
<dbReference type="PANTHER" id="PTHR36714">
    <property type="entry name" value="T23E23.1"/>
    <property type="match status" value="1"/>
</dbReference>
<dbReference type="Proteomes" id="UP000237105">
    <property type="component" value="Unassembled WGS sequence"/>
</dbReference>
<feature type="transmembrane region" description="Helical" evidence="1">
    <location>
        <begin position="87"/>
        <end position="109"/>
    </location>
</feature>
<comment type="caution">
    <text evidence="2">The sequence shown here is derived from an EMBL/GenBank/DDBJ whole genome shotgun (WGS) entry which is preliminary data.</text>
</comment>
<gene>
    <name evidence="2" type="ORF">PanWU01x14_160460</name>
</gene>
<feature type="transmembrane region" description="Helical" evidence="1">
    <location>
        <begin position="28"/>
        <end position="51"/>
    </location>
</feature>
<keyword evidence="1" id="KW-1133">Transmembrane helix</keyword>
<dbReference type="EMBL" id="JXTB01000141">
    <property type="protein sequence ID" value="PON59297.1"/>
    <property type="molecule type" value="Genomic_DNA"/>
</dbReference>